<proteinExistence type="predicted"/>
<organism evidence="2 3">
    <name type="scientific">Bifidobacterium longum</name>
    <dbReference type="NCBI Taxonomy" id="216816"/>
    <lineage>
        <taxon>Bacteria</taxon>
        <taxon>Bacillati</taxon>
        <taxon>Actinomycetota</taxon>
        <taxon>Actinomycetes</taxon>
        <taxon>Bifidobacteriales</taxon>
        <taxon>Bifidobacteriaceae</taxon>
        <taxon>Bifidobacterium</taxon>
    </lineage>
</organism>
<name>A0A2N0T373_BIFLN</name>
<feature type="transmembrane region" description="Helical" evidence="1">
    <location>
        <begin position="173"/>
        <end position="196"/>
    </location>
</feature>
<feature type="transmembrane region" description="Helical" evidence="1">
    <location>
        <begin position="356"/>
        <end position="377"/>
    </location>
</feature>
<evidence type="ECO:0000313" key="3">
    <source>
        <dbReference type="Proteomes" id="UP000232654"/>
    </source>
</evidence>
<keyword evidence="1" id="KW-1133">Transmembrane helix</keyword>
<protein>
    <submittedName>
        <fullName evidence="2">Polysaccharide polymerase</fullName>
    </submittedName>
</protein>
<reference evidence="2 3" key="1">
    <citation type="submission" date="2017-12" db="EMBL/GenBank/DDBJ databases">
        <title>Bifidobacterium longum APC/DPC strains.</title>
        <authorList>
            <person name="Arboleya S."/>
        </authorList>
    </citation>
    <scope>NUCLEOTIDE SEQUENCE [LARGE SCALE GENOMIC DNA]</scope>
    <source>
        <strain evidence="2 3">APC1503</strain>
    </source>
</reference>
<feature type="transmembrane region" description="Helical" evidence="1">
    <location>
        <begin position="250"/>
        <end position="273"/>
    </location>
</feature>
<accession>A0A2N0T373</accession>
<feature type="transmembrane region" description="Helical" evidence="1">
    <location>
        <begin position="37"/>
        <end position="55"/>
    </location>
</feature>
<dbReference type="AlphaFoldDB" id="A0A2N0T373"/>
<dbReference type="EMBL" id="PJDT01000010">
    <property type="protein sequence ID" value="PKC90393.1"/>
    <property type="molecule type" value="Genomic_DNA"/>
</dbReference>
<feature type="transmembrane region" description="Helical" evidence="1">
    <location>
        <begin position="208"/>
        <end position="238"/>
    </location>
</feature>
<feature type="transmembrane region" description="Helical" evidence="1">
    <location>
        <begin position="61"/>
        <end position="81"/>
    </location>
</feature>
<feature type="transmembrane region" description="Helical" evidence="1">
    <location>
        <begin position="329"/>
        <end position="349"/>
    </location>
</feature>
<dbReference type="Proteomes" id="UP000232654">
    <property type="component" value="Unassembled WGS sequence"/>
</dbReference>
<keyword evidence="1" id="KW-0472">Membrane</keyword>
<feature type="transmembrane region" description="Helical" evidence="1">
    <location>
        <begin position="130"/>
        <end position="152"/>
    </location>
</feature>
<feature type="transmembrane region" description="Helical" evidence="1">
    <location>
        <begin position="93"/>
        <end position="124"/>
    </location>
</feature>
<feature type="transmembrane region" description="Helical" evidence="1">
    <location>
        <begin position="383"/>
        <end position="403"/>
    </location>
</feature>
<gene>
    <name evidence="2" type="ORF">APC1503_0430</name>
</gene>
<evidence type="ECO:0000313" key="2">
    <source>
        <dbReference type="EMBL" id="PKC90393.1"/>
    </source>
</evidence>
<sequence>MSTRSNYIHQGVISESRNKKRLPVRHAFSRPLRFMPIYYVLFTIYCALNLLKFTSFQELSWMNIGLLYLLIRIVSTLVLGVRILVQRFQAKQYVLCLVVGSCVLASTFISGSWNILLLLLFLIAGREVDLRKIAICVLCTNVAVIFLTVICANNGIIKKTTFIAGNGMPERQAFGFTHPNLFGLAVVTACCAYAVLQYRKFGWKDLLIYGVAFYACYELAYSRTSAISILLIVFLSLFVTIDKHGRWDKLILVLGSLAFLGLSLFSIWLMVYFKPSISWMSNLNSMMTGRLDLMHHYFETYGVHMFGFDFSKMQENYRGYYDTFICDNAFAHVVLESGIVVAALLFLAYEYVLLRGLIVYGELTPELFGLIIFAFVAFSESGAFWVCVNFCLVALAEPFFSLYSKLPNNNK</sequence>
<comment type="caution">
    <text evidence="2">The sequence shown here is derived from an EMBL/GenBank/DDBJ whole genome shotgun (WGS) entry which is preliminary data.</text>
</comment>
<evidence type="ECO:0000256" key="1">
    <source>
        <dbReference type="SAM" id="Phobius"/>
    </source>
</evidence>
<keyword evidence="1" id="KW-0812">Transmembrane</keyword>